<dbReference type="PANTHER" id="PTHR48081:SF8">
    <property type="entry name" value="ALPHA_BETA HYDROLASE FOLD-3 DOMAIN-CONTAINING PROTEIN-RELATED"/>
    <property type="match status" value="1"/>
</dbReference>
<dbReference type="AlphaFoldDB" id="A0A0F0L183"/>
<evidence type="ECO:0000256" key="1">
    <source>
        <dbReference type="ARBA" id="ARBA00022801"/>
    </source>
</evidence>
<dbReference type="InterPro" id="IPR013094">
    <property type="entry name" value="AB_hydrolase_3"/>
</dbReference>
<dbReference type="EMBL" id="JYIT01000060">
    <property type="protein sequence ID" value="KJL26887.1"/>
    <property type="molecule type" value="Genomic_DNA"/>
</dbReference>
<dbReference type="SUPFAM" id="SSF53474">
    <property type="entry name" value="alpha/beta-Hydrolases"/>
    <property type="match status" value="1"/>
</dbReference>
<keyword evidence="1 3" id="KW-0378">Hydrolase</keyword>
<dbReference type="Gene3D" id="3.40.50.1820">
    <property type="entry name" value="alpha/beta hydrolase"/>
    <property type="match status" value="1"/>
</dbReference>
<organism evidence="3 4">
    <name type="scientific">Microbacterium azadirachtae</name>
    <dbReference type="NCBI Taxonomy" id="582680"/>
    <lineage>
        <taxon>Bacteria</taxon>
        <taxon>Bacillati</taxon>
        <taxon>Actinomycetota</taxon>
        <taxon>Actinomycetes</taxon>
        <taxon>Micrococcales</taxon>
        <taxon>Microbacteriaceae</taxon>
        <taxon>Microbacterium</taxon>
    </lineage>
</organism>
<dbReference type="PATRIC" id="fig|582680.7.peg.822"/>
<dbReference type="EC" id="3.1.1.1" evidence="3"/>
<feature type="domain" description="Alpha/beta hydrolase fold-3" evidence="2">
    <location>
        <begin position="36"/>
        <end position="259"/>
    </location>
</feature>
<reference evidence="3 4" key="1">
    <citation type="submission" date="2015-02" db="EMBL/GenBank/DDBJ databases">
        <title>Draft genome sequences of ten Microbacterium spp. with emphasis on heavy metal contaminated environments.</title>
        <authorList>
            <person name="Corretto E."/>
        </authorList>
    </citation>
    <scope>NUCLEOTIDE SEQUENCE [LARGE SCALE GENOMIC DNA]</scope>
    <source>
        <strain evidence="3 4">DSM 23848</strain>
    </source>
</reference>
<evidence type="ECO:0000259" key="2">
    <source>
        <dbReference type="Pfam" id="PF07859"/>
    </source>
</evidence>
<dbReference type="OrthoDB" id="3181909at2"/>
<dbReference type="GO" id="GO:0106435">
    <property type="term" value="F:carboxylesterase activity"/>
    <property type="evidence" value="ECO:0007669"/>
    <property type="project" value="UniProtKB-EC"/>
</dbReference>
<evidence type="ECO:0000313" key="4">
    <source>
        <dbReference type="Proteomes" id="UP000033448"/>
    </source>
</evidence>
<gene>
    <name evidence="3" type="primary">nlhH_3</name>
    <name evidence="3" type="ORF">RL72_00795</name>
</gene>
<evidence type="ECO:0000313" key="3">
    <source>
        <dbReference type="EMBL" id="KJL26887.1"/>
    </source>
</evidence>
<keyword evidence="4" id="KW-1185">Reference proteome</keyword>
<comment type="caution">
    <text evidence="3">The sequence shown here is derived from an EMBL/GenBank/DDBJ whole genome shotgun (WGS) entry which is preliminary data.</text>
</comment>
<name>A0A0F0L183_9MICO</name>
<dbReference type="PANTHER" id="PTHR48081">
    <property type="entry name" value="AB HYDROLASE SUPERFAMILY PROTEIN C4A8.06C"/>
    <property type="match status" value="1"/>
</dbReference>
<dbReference type="RefSeq" id="WP_045249532.1">
    <property type="nucleotide sequence ID" value="NZ_JYIT01000060.1"/>
</dbReference>
<accession>A0A0F0L183</accession>
<dbReference type="InterPro" id="IPR029058">
    <property type="entry name" value="AB_hydrolase_fold"/>
</dbReference>
<dbReference type="Pfam" id="PF07859">
    <property type="entry name" value="Abhydrolase_3"/>
    <property type="match status" value="1"/>
</dbReference>
<proteinExistence type="predicted"/>
<protein>
    <submittedName>
        <fullName evidence="3">Carboxylesterase NlhH</fullName>
        <ecNumber evidence="3">3.1.1.1</ecNumber>
    </submittedName>
</protein>
<dbReference type="InterPro" id="IPR050300">
    <property type="entry name" value="GDXG_lipolytic_enzyme"/>
</dbReference>
<dbReference type="Proteomes" id="UP000033448">
    <property type="component" value="Unassembled WGS sequence"/>
</dbReference>
<sequence length="282" mass="28795">MSRDEAVRIAAQEIPGPHGAIPARAYTPVDPAGPGLVWLHGGGFWAGDLDMPEADWVARSFAARGITVLSVDYRLAPPMADAAGREGRSGFRHPVPVDDVVAAFRWATASGGAAGPWAIGGTSAGGNLAAAATLRLVAEGGIAPALALLAYPTLLAVQPAPDPELRAALDADPAADVFGPDAVRALYENYLDAPAEQATSSAAPGLAVGGELAGFPPVIMINAEVDELRVSGEAFARTLAEAGVPIDVSIEPGATHGYLNRPEEAAASRSIARYAERILALG</sequence>